<gene>
    <name evidence="1" type="ORF">F4820DRAFT_471926</name>
</gene>
<name>A0ACB9YUK0_9PEZI</name>
<evidence type="ECO:0000313" key="2">
    <source>
        <dbReference type="Proteomes" id="UP001497700"/>
    </source>
</evidence>
<organism evidence="1 2">
    <name type="scientific">Hypoxylon rubiginosum</name>
    <dbReference type="NCBI Taxonomy" id="110542"/>
    <lineage>
        <taxon>Eukaryota</taxon>
        <taxon>Fungi</taxon>
        <taxon>Dikarya</taxon>
        <taxon>Ascomycota</taxon>
        <taxon>Pezizomycotina</taxon>
        <taxon>Sordariomycetes</taxon>
        <taxon>Xylariomycetidae</taxon>
        <taxon>Xylariales</taxon>
        <taxon>Hypoxylaceae</taxon>
        <taxon>Hypoxylon</taxon>
    </lineage>
</organism>
<evidence type="ECO:0000313" key="1">
    <source>
        <dbReference type="EMBL" id="KAI4863018.1"/>
    </source>
</evidence>
<reference evidence="1 2" key="1">
    <citation type="journal article" date="2022" name="New Phytol.">
        <title>Ecological generalism drives hyperdiversity of secondary metabolite gene clusters in xylarialean endophytes.</title>
        <authorList>
            <person name="Franco M.E.E."/>
            <person name="Wisecaver J.H."/>
            <person name="Arnold A.E."/>
            <person name="Ju Y.M."/>
            <person name="Slot J.C."/>
            <person name="Ahrendt S."/>
            <person name="Moore L.P."/>
            <person name="Eastman K.E."/>
            <person name="Scott K."/>
            <person name="Konkel Z."/>
            <person name="Mondo S.J."/>
            <person name="Kuo A."/>
            <person name="Hayes R.D."/>
            <person name="Haridas S."/>
            <person name="Andreopoulos B."/>
            <person name="Riley R."/>
            <person name="LaButti K."/>
            <person name="Pangilinan J."/>
            <person name="Lipzen A."/>
            <person name="Amirebrahimi M."/>
            <person name="Yan J."/>
            <person name="Adam C."/>
            <person name="Keymanesh K."/>
            <person name="Ng V."/>
            <person name="Louie K."/>
            <person name="Northen T."/>
            <person name="Drula E."/>
            <person name="Henrissat B."/>
            <person name="Hsieh H.M."/>
            <person name="Youens-Clark K."/>
            <person name="Lutzoni F."/>
            <person name="Miadlikowska J."/>
            <person name="Eastwood D.C."/>
            <person name="Hamelin R.C."/>
            <person name="Grigoriev I.V."/>
            <person name="U'Ren J.M."/>
        </authorList>
    </citation>
    <scope>NUCLEOTIDE SEQUENCE [LARGE SCALE GENOMIC DNA]</scope>
    <source>
        <strain evidence="1 2">CBS 119005</strain>
    </source>
</reference>
<keyword evidence="2" id="KW-1185">Reference proteome</keyword>
<comment type="caution">
    <text evidence="1">The sequence shown here is derived from an EMBL/GenBank/DDBJ whole genome shotgun (WGS) entry which is preliminary data.</text>
</comment>
<dbReference type="Proteomes" id="UP001497700">
    <property type="component" value="Unassembled WGS sequence"/>
</dbReference>
<accession>A0ACB9YUK0</accession>
<proteinExistence type="predicted"/>
<protein>
    <submittedName>
        <fullName evidence="1">Oligopeptide transporter 6</fullName>
    </submittedName>
</protein>
<dbReference type="EMBL" id="MU393513">
    <property type="protein sequence ID" value="KAI4863018.1"/>
    <property type="molecule type" value="Genomic_DNA"/>
</dbReference>
<sequence length="771" mass="86265">MKRSGFSSVSSANSVASDTPLPEDRSSTESIKESESFIGTSTKLNDDPTCASPEIDHFIDPRLRDYPIPLVAKTVDLHNDETEPILTFRFFTLSTFWVVVGCAISSVYYFKPYSVALTGYVVQLCSWGMGSAMARYLPRRQVRTLGMTWSPNPGAWNAKEHALILVAYWGSTYTAYGLGPLSAMELYYGKRINAGWGIMFLMTTQLMGYGVSGLYRDVLVRSPQLYYPGVLPNVSLFNAMHRHPSTTAKSLKFFLIVAAAAFAYQWLPSLVWPMLSSLPLLCYMGHGSWKAFVLGSGTFGFGLLDFSLDWNYISFFSPLYTPLWANANRFIGAIFTCWVLYPILYFSDTLGALTFAPMSSGTWDADGARYNITAVMTDGYELDKDALDAYSFPRWSVSYAMSFFWGFAASTGVVVYAILFHGRSAWESMCSAHSNGGAGHHGSDPYLKLTEHLPRAPYWWYISLTLGCLVLSIVQIYEAEMQLPWWGLFLIVTISALFALPSGIVMGIANIQISMEHVSELLAGALFPGKPIAVLTCTVYGRQILEQCLNLVSDIKFGFYMKIPERELFLAQVYGTILGPFVNWTCMRLIIDTQGLALINNSASTTWNALKTKNFYSFSVIWGVLGPKVIFGPDSPYTWIYYGCLLGPLVIFLVWGVHRARPRWNIEKVFNPVIIFHGAGLFPIYTTTNLMTGMVVAFTFMGYVYRYHPVWFRRYNYLLGAGLDCGSQLVQMVIILAINLPSIGMVRWWGNNEIAVDRCFPPSDLPANVLN</sequence>